<keyword evidence="2" id="KW-1185">Reference proteome</keyword>
<name>A0AAE8XML1_9CAUD</name>
<evidence type="ECO:0000313" key="2">
    <source>
        <dbReference type="Proteomes" id="UP000828785"/>
    </source>
</evidence>
<proteinExistence type="predicted"/>
<dbReference type="EMBL" id="MZ868718">
    <property type="protein sequence ID" value="UAW53903.1"/>
    <property type="molecule type" value="Genomic_DNA"/>
</dbReference>
<reference evidence="1" key="1">
    <citation type="submission" date="2021-08" db="EMBL/GenBank/DDBJ databases">
        <authorList>
            <person name="Martino G."/>
            <person name="Holtappels D."/>
            <person name="Wagemans J."/>
            <person name="Lavigne R."/>
            <person name="Turina M."/>
            <person name="Ciuffo M."/>
        </authorList>
    </citation>
    <scope>NUCLEOTIDE SEQUENCE</scope>
</reference>
<protein>
    <submittedName>
        <fullName evidence="1">Uncharacterized protein</fullName>
    </submittedName>
</protein>
<gene>
    <name evidence="1" type="ORF">psageK9_33c</name>
</gene>
<organism evidence="1 2">
    <name type="scientific">Pseudomonas phage psageK9</name>
    <dbReference type="NCBI Taxonomy" id="2875722"/>
    <lineage>
        <taxon>Viruses</taxon>
        <taxon>Duplodnaviria</taxon>
        <taxon>Heunggongvirae</taxon>
        <taxon>Uroviricota</taxon>
        <taxon>Caudoviricetes</taxon>
        <taxon>Readingvirus</taxon>
        <taxon>Readingvirus psageK9</taxon>
    </lineage>
</organism>
<evidence type="ECO:0000313" key="1">
    <source>
        <dbReference type="EMBL" id="UAW53903.1"/>
    </source>
</evidence>
<dbReference type="Proteomes" id="UP000828785">
    <property type="component" value="Segment"/>
</dbReference>
<accession>A0AAE8XML1</accession>
<sequence>MIFWRGSFPVLAAFTFLMLAMSLADHITQ</sequence>